<protein>
    <submittedName>
        <fullName evidence="2">Uncharacterized protein</fullName>
    </submittedName>
</protein>
<dbReference type="EMBL" id="NKXS01004117">
    <property type="protein sequence ID" value="PIN07389.1"/>
    <property type="molecule type" value="Genomic_DNA"/>
</dbReference>
<evidence type="ECO:0000256" key="1">
    <source>
        <dbReference type="SAM" id="MobiDB-lite"/>
    </source>
</evidence>
<comment type="caution">
    <text evidence="2">The sequence shown here is derived from an EMBL/GenBank/DDBJ whole genome shotgun (WGS) entry which is preliminary data.</text>
</comment>
<accession>A0A2G9GQ28</accession>
<dbReference type="OrthoDB" id="913503at2759"/>
<keyword evidence="3" id="KW-1185">Reference proteome</keyword>
<feature type="compositionally biased region" description="Polar residues" evidence="1">
    <location>
        <begin position="109"/>
        <end position="119"/>
    </location>
</feature>
<sequence length="169" mass="19180">MPEKISPNVAVDFTSSESLSFSGLVCVQDQHLECRTEHFLSTTVQKEGPKVHIQGPEFEFSRSIIGNTSNKRSDDKTTISSYQHQVPKEISSEDFSSSIPGHKKRSDMKQSNIRSSSRKQVPEVKKRTNEKRPARRKGFSQELFSSFVKPCRDCRASEPTTCMKQQPLQ</sequence>
<feature type="compositionally biased region" description="Basic and acidic residues" evidence="1">
    <location>
        <begin position="120"/>
        <end position="132"/>
    </location>
</feature>
<name>A0A2G9GQ28_9LAMI</name>
<evidence type="ECO:0000313" key="3">
    <source>
        <dbReference type="Proteomes" id="UP000231279"/>
    </source>
</evidence>
<evidence type="ECO:0000313" key="2">
    <source>
        <dbReference type="EMBL" id="PIN07389.1"/>
    </source>
</evidence>
<gene>
    <name evidence="2" type="ORF">CDL12_20036</name>
</gene>
<organism evidence="2 3">
    <name type="scientific">Handroanthus impetiginosus</name>
    <dbReference type="NCBI Taxonomy" id="429701"/>
    <lineage>
        <taxon>Eukaryota</taxon>
        <taxon>Viridiplantae</taxon>
        <taxon>Streptophyta</taxon>
        <taxon>Embryophyta</taxon>
        <taxon>Tracheophyta</taxon>
        <taxon>Spermatophyta</taxon>
        <taxon>Magnoliopsida</taxon>
        <taxon>eudicotyledons</taxon>
        <taxon>Gunneridae</taxon>
        <taxon>Pentapetalae</taxon>
        <taxon>asterids</taxon>
        <taxon>lamiids</taxon>
        <taxon>Lamiales</taxon>
        <taxon>Bignoniaceae</taxon>
        <taxon>Crescentiina</taxon>
        <taxon>Tabebuia alliance</taxon>
        <taxon>Handroanthus</taxon>
    </lineage>
</organism>
<proteinExistence type="predicted"/>
<feature type="region of interest" description="Disordered" evidence="1">
    <location>
        <begin position="63"/>
        <end position="142"/>
    </location>
</feature>
<dbReference type="AlphaFoldDB" id="A0A2G9GQ28"/>
<dbReference type="Proteomes" id="UP000231279">
    <property type="component" value="Unassembled WGS sequence"/>
</dbReference>
<reference evidence="3" key="1">
    <citation type="journal article" date="2018" name="Gigascience">
        <title>Genome assembly of the Pink Ipe (Handroanthus impetiginosus, Bignoniaceae), a highly valued, ecologically keystone Neotropical timber forest tree.</title>
        <authorList>
            <person name="Silva-Junior O.B."/>
            <person name="Grattapaglia D."/>
            <person name="Novaes E."/>
            <person name="Collevatti R.G."/>
        </authorList>
    </citation>
    <scope>NUCLEOTIDE SEQUENCE [LARGE SCALE GENOMIC DNA]</scope>
    <source>
        <strain evidence="3">cv. UFG-1</strain>
    </source>
</reference>